<name>A0ABV6GLP8_9BACI</name>
<keyword evidence="3" id="KW-1185">Reference proteome</keyword>
<sequence length="214" mass="25241">MNSFFSFLVRTLVAIPITVISWFVCMFSFDQTFFLSSSISLGVGFLTYWLLGIYMKFLFVKKQGLSTKEFRYITKNIKEAKKKMDRLQKALFSIRHIPSLKQRIDLLRVTRKIFSLTKSEPKRFYRAEQFYFSHLDSAVELTEKYVFLSSQPKKSLEVQKALSDTRKTLNELLLSIEQDLYQMLANDIDQLHFELDVAKHSMKNSKLNESRKIK</sequence>
<dbReference type="RefSeq" id="WP_378937560.1">
    <property type="nucleotide sequence ID" value="NZ_JBHLVO010000025.1"/>
</dbReference>
<dbReference type="EMBL" id="JBHLVO010000025">
    <property type="protein sequence ID" value="MFC0273852.1"/>
    <property type="molecule type" value="Genomic_DNA"/>
</dbReference>
<evidence type="ECO:0000256" key="1">
    <source>
        <dbReference type="SAM" id="Phobius"/>
    </source>
</evidence>
<evidence type="ECO:0000313" key="3">
    <source>
        <dbReference type="Proteomes" id="UP001589854"/>
    </source>
</evidence>
<reference evidence="2 3" key="1">
    <citation type="submission" date="2024-09" db="EMBL/GenBank/DDBJ databases">
        <authorList>
            <person name="Sun Q."/>
            <person name="Mori K."/>
        </authorList>
    </citation>
    <scope>NUCLEOTIDE SEQUENCE [LARGE SCALE GENOMIC DNA]</scope>
    <source>
        <strain evidence="2 3">CCM 7228</strain>
    </source>
</reference>
<feature type="transmembrane region" description="Helical" evidence="1">
    <location>
        <begin position="35"/>
        <end position="59"/>
    </location>
</feature>
<comment type="caution">
    <text evidence="2">The sequence shown here is derived from an EMBL/GenBank/DDBJ whole genome shotgun (WGS) entry which is preliminary data.</text>
</comment>
<gene>
    <name evidence="2" type="ORF">ACFFIX_20920</name>
</gene>
<keyword evidence="1" id="KW-0812">Transmembrane</keyword>
<dbReference type="Pfam" id="PF10112">
    <property type="entry name" value="Halogen_Hydrol"/>
    <property type="match status" value="1"/>
</dbReference>
<dbReference type="InterPro" id="IPR018770">
    <property type="entry name" value="ChloroindolylP_hydrolase"/>
</dbReference>
<protein>
    <submittedName>
        <fullName evidence="2">5-bromo-4-chloroindolyl phosphate hydrolysis family protein</fullName>
    </submittedName>
</protein>
<evidence type="ECO:0000313" key="2">
    <source>
        <dbReference type="EMBL" id="MFC0273852.1"/>
    </source>
</evidence>
<accession>A0ABV6GLP8</accession>
<dbReference type="Proteomes" id="UP001589854">
    <property type="component" value="Unassembled WGS sequence"/>
</dbReference>
<feature type="transmembrane region" description="Helical" evidence="1">
    <location>
        <begin position="7"/>
        <end position="29"/>
    </location>
</feature>
<keyword evidence="1" id="KW-1133">Transmembrane helix</keyword>
<proteinExistence type="predicted"/>
<keyword evidence="1" id="KW-0472">Membrane</keyword>
<organism evidence="2 3">
    <name type="scientific">Metabacillus herbersteinensis</name>
    <dbReference type="NCBI Taxonomy" id="283816"/>
    <lineage>
        <taxon>Bacteria</taxon>
        <taxon>Bacillati</taxon>
        <taxon>Bacillota</taxon>
        <taxon>Bacilli</taxon>
        <taxon>Bacillales</taxon>
        <taxon>Bacillaceae</taxon>
        <taxon>Metabacillus</taxon>
    </lineage>
</organism>